<dbReference type="eggNOG" id="COG2755">
    <property type="taxonomic scope" value="Bacteria"/>
</dbReference>
<dbReference type="InterPro" id="IPR037459">
    <property type="entry name" value="RhgT-like"/>
</dbReference>
<dbReference type="AlphaFoldDB" id="A0A0B8T2L6"/>
<dbReference type="Pfam" id="PF00657">
    <property type="entry name" value="Lipase_GDSL"/>
    <property type="match status" value="1"/>
</dbReference>
<dbReference type="OrthoDB" id="9807041at2"/>
<proteinExistence type="inferred from homology"/>
<evidence type="ECO:0000313" key="4">
    <source>
        <dbReference type="EMBL" id="KGE15161.1"/>
    </source>
</evidence>
<accession>A0A0B8T2L6</accession>
<evidence type="ECO:0000256" key="3">
    <source>
        <dbReference type="SAM" id="Phobius"/>
    </source>
</evidence>
<dbReference type="GO" id="GO:0016788">
    <property type="term" value="F:hydrolase activity, acting on ester bonds"/>
    <property type="evidence" value="ECO:0007669"/>
    <property type="project" value="InterPro"/>
</dbReference>
<evidence type="ECO:0000256" key="2">
    <source>
        <dbReference type="ARBA" id="ARBA00022801"/>
    </source>
</evidence>
<dbReference type="Gene3D" id="3.40.50.1110">
    <property type="entry name" value="SGNH hydrolase"/>
    <property type="match status" value="1"/>
</dbReference>
<dbReference type="PANTHER" id="PTHR43695">
    <property type="entry name" value="PUTATIVE (AFU_ORTHOLOGUE AFUA_2G17250)-RELATED"/>
    <property type="match status" value="1"/>
</dbReference>
<dbReference type="Proteomes" id="UP000031802">
    <property type="component" value="Unassembled WGS sequence"/>
</dbReference>
<dbReference type="RefSeq" id="WP_037496315.1">
    <property type="nucleotide sequence ID" value="NZ_JJMU01000016.1"/>
</dbReference>
<keyword evidence="2" id="KW-0378">Hydrolase</keyword>
<name>A0A0B8T2L6_9SPHI</name>
<gene>
    <name evidence="4" type="ORF">DI53_1079</name>
</gene>
<sequence>MNITKNVIIKTFVILCMIVTCGFTVKPDRPTLFVIGDSTVKSGRGDGDNGQWGWGSLLADYFDTSAIRVENRALGGTSSRTFYNNPKLWQQVLDSIRPGDYVIMQFGHNDASPIVDTLRARGTIKGNGDAYQEVNNPLLKQREMVYSYGFYLRRFVKNVHDKGATAIICSPIPRNAWEGDKVQRSDYAIWAREAAQQAAAFFVPLQDLVINQYEKSGKAMVAETYFEPKDATHTIKAGAELNAALLAGFLADNKNSGLQKFLKR</sequence>
<dbReference type="InterPro" id="IPR036514">
    <property type="entry name" value="SGNH_hydro_sf"/>
</dbReference>
<keyword evidence="3" id="KW-0812">Transmembrane</keyword>
<protein>
    <submittedName>
        <fullName evidence="4">Lipolytic protein G-D-S-L family</fullName>
    </submittedName>
</protein>
<reference evidence="5" key="1">
    <citation type="submission" date="2014-04" db="EMBL/GenBank/DDBJ databases">
        <title>Whole-Genome optical mapping and complete genome sequence of Sphingobacterium deserti sp. nov., a new spaces isolated from desert in the west of China.</title>
        <authorList>
            <person name="Teng C."/>
            <person name="Zhou Z."/>
            <person name="Li X."/>
            <person name="Chen M."/>
            <person name="Lin M."/>
            <person name="Wang L."/>
            <person name="Su S."/>
            <person name="Zhang C."/>
            <person name="Zhang W."/>
        </authorList>
    </citation>
    <scope>NUCLEOTIDE SEQUENCE [LARGE SCALE GENOMIC DNA]</scope>
    <source>
        <strain evidence="5">ACCC05744</strain>
    </source>
</reference>
<comment type="similarity">
    <text evidence="1">Belongs to the 'GDSL' lipolytic enzyme family.</text>
</comment>
<reference evidence="4 5" key="2">
    <citation type="journal article" date="2015" name="PLoS ONE">
        <title>Whole-Genome Optical Mapping and Finished Genome Sequence of Sphingobacterium deserti sp. nov., a New Species Isolated from the Western Desert of China.</title>
        <authorList>
            <person name="Teng C."/>
            <person name="Zhou Z."/>
            <person name="Molnar I."/>
            <person name="Li X."/>
            <person name="Tang R."/>
            <person name="Chen M."/>
            <person name="Wang L."/>
            <person name="Su S."/>
            <person name="Zhang W."/>
            <person name="Lin M."/>
        </authorList>
    </citation>
    <scope>NUCLEOTIDE SEQUENCE [LARGE SCALE GENOMIC DNA]</scope>
    <source>
        <strain evidence="5">ACCC05744</strain>
    </source>
</reference>
<dbReference type="SUPFAM" id="SSF52266">
    <property type="entry name" value="SGNH hydrolase"/>
    <property type="match status" value="1"/>
</dbReference>
<dbReference type="STRING" id="1229276.DI53_1079"/>
<dbReference type="InterPro" id="IPR001087">
    <property type="entry name" value="GDSL"/>
</dbReference>
<keyword evidence="5" id="KW-1185">Reference proteome</keyword>
<dbReference type="PANTHER" id="PTHR43695:SF1">
    <property type="entry name" value="RHAMNOGALACTURONAN ACETYLESTERASE"/>
    <property type="match status" value="1"/>
</dbReference>
<evidence type="ECO:0000313" key="5">
    <source>
        <dbReference type="Proteomes" id="UP000031802"/>
    </source>
</evidence>
<comment type="caution">
    <text evidence="4">The sequence shown here is derived from an EMBL/GenBank/DDBJ whole genome shotgun (WGS) entry which is preliminary data.</text>
</comment>
<keyword evidence="3" id="KW-1133">Transmembrane helix</keyword>
<dbReference type="PATRIC" id="fig|1229276.3.peg.1114"/>
<feature type="transmembrane region" description="Helical" evidence="3">
    <location>
        <begin position="7"/>
        <end position="25"/>
    </location>
</feature>
<keyword evidence="3" id="KW-0472">Membrane</keyword>
<dbReference type="EMBL" id="JJMU01000016">
    <property type="protein sequence ID" value="KGE15161.1"/>
    <property type="molecule type" value="Genomic_DNA"/>
</dbReference>
<evidence type="ECO:0000256" key="1">
    <source>
        <dbReference type="ARBA" id="ARBA00008668"/>
    </source>
</evidence>
<organism evidence="4 5">
    <name type="scientific">Sphingobacterium deserti</name>
    <dbReference type="NCBI Taxonomy" id="1229276"/>
    <lineage>
        <taxon>Bacteria</taxon>
        <taxon>Pseudomonadati</taxon>
        <taxon>Bacteroidota</taxon>
        <taxon>Sphingobacteriia</taxon>
        <taxon>Sphingobacteriales</taxon>
        <taxon>Sphingobacteriaceae</taxon>
        <taxon>Sphingobacterium</taxon>
    </lineage>
</organism>